<dbReference type="PANTHER" id="PTHR38102:SF1">
    <property type="entry name" value="PERIPLASMIC CHAPERONE SPY"/>
    <property type="match status" value="1"/>
</dbReference>
<dbReference type="EMBL" id="UGCO01000001">
    <property type="protein sequence ID" value="STI75611.1"/>
    <property type="molecule type" value="Genomic_DNA"/>
</dbReference>
<proteinExistence type="predicted"/>
<evidence type="ECO:0000256" key="1">
    <source>
        <dbReference type="SAM" id="SignalP"/>
    </source>
</evidence>
<reference evidence="2 3" key="1">
    <citation type="submission" date="2018-06" db="EMBL/GenBank/DDBJ databases">
        <authorList>
            <consortium name="Pathogen Informatics"/>
            <person name="Doyle S."/>
        </authorList>
    </citation>
    <scope>NUCLEOTIDE SEQUENCE [LARGE SCALE GENOMIC DNA]</scope>
    <source>
        <strain evidence="2 3">NCTC8985</strain>
    </source>
</reference>
<accession>A0A376TFV9</accession>
<evidence type="ECO:0000313" key="3">
    <source>
        <dbReference type="Proteomes" id="UP000254405"/>
    </source>
</evidence>
<feature type="signal peptide" evidence="1">
    <location>
        <begin position="1"/>
        <end position="23"/>
    </location>
</feature>
<dbReference type="Proteomes" id="UP000254405">
    <property type="component" value="Unassembled WGS sequence"/>
</dbReference>
<dbReference type="GO" id="GO:0051082">
    <property type="term" value="F:unfolded protein binding"/>
    <property type="evidence" value="ECO:0007669"/>
    <property type="project" value="TreeGrafter"/>
</dbReference>
<dbReference type="AlphaFoldDB" id="A0A376TFV9"/>
<dbReference type="PANTHER" id="PTHR38102">
    <property type="entry name" value="PERIPLASMIC CHAPERONE SPY"/>
    <property type="match status" value="1"/>
</dbReference>
<dbReference type="GO" id="GO:0030288">
    <property type="term" value="C:outer membrane-bounded periplasmic space"/>
    <property type="evidence" value="ECO:0007669"/>
    <property type="project" value="TreeGrafter"/>
</dbReference>
<dbReference type="InterPro" id="IPR052211">
    <property type="entry name" value="Cpx_auxiliary_protein"/>
</dbReference>
<feature type="chain" id="PRO_5016845538" evidence="1">
    <location>
        <begin position="24"/>
        <end position="68"/>
    </location>
</feature>
<keyword evidence="1" id="KW-0732">Signal</keyword>
<organism evidence="2 3">
    <name type="scientific">Escherichia coli</name>
    <dbReference type="NCBI Taxonomy" id="562"/>
    <lineage>
        <taxon>Bacteria</taxon>
        <taxon>Pseudomonadati</taxon>
        <taxon>Pseudomonadota</taxon>
        <taxon>Gammaproteobacteria</taxon>
        <taxon>Enterobacterales</taxon>
        <taxon>Enterobacteriaceae</taxon>
        <taxon>Escherichia</taxon>
    </lineage>
</organism>
<evidence type="ECO:0000313" key="2">
    <source>
        <dbReference type="EMBL" id="STI75611.1"/>
    </source>
</evidence>
<gene>
    <name evidence="2" type="primary">spy_1</name>
    <name evidence="2" type="ORF">NCTC8985_00841</name>
</gene>
<sequence>MRKLTALFVASTLALGAANLAHAADTTTAAPADAKPMMHHKGKFGPHQDMMFKDLNLTDAQKQQIRES</sequence>
<protein>
    <submittedName>
        <fullName evidence="2">Spheroplast protein Y</fullName>
    </submittedName>
</protein>
<name>A0A376TFV9_ECOLX</name>